<accession>A0AAE0NQ07</accession>
<dbReference type="AlphaFoldDB" id="A0AAE0NQ07"/>
<name>A0AAE0NQ07_9PEZI</name>
<sequence>MTNKQKECPVGAIEIHIPMTREQACDSGVFGLFGEETAFVDLSNHLEFDSLIDRLDAARGGPGPYYGITKALHDSGTNLYQNLFPIGSSLYDPDDSDDDGNDILWPRRTVDQTSPLCATSLKIKYYWLITQLIYDESGLDTLYIDQVLSNIQEYPTEEADINSRRLPQYELRCRGASSSAWKDAPVLRQQHELHLCKAPFEVLGFVMRHWDTTVKKFLLFAK</sequence>
<proteinExistence type="predicted"/>
<evidence type="ECO:0000313" key="2">
    <source>
        <dbReference type="Proteomes" id="UP001285441"/>
    </source>
</evidence>
<organism evidence="1 2">
    <name type="scientific">Podospora didyma</name>
    <dbReference type="NCBI Taxonomy" id="330526"/>
    <lineage>
        <taxon>Eukaryota</taxon>
        <taxon>Fungi</taxon>
        <taxon>Dikarya</taxon>
        <taxon>Ascomycota</taxon>
        <taxon>Pezizomycotina</taxon>
        <taxon>Sordariomycetes</taxon>
        <taxon>Sordariomycetidae</taxon>
        <taxon>Sordariales</taxon>
        <taxon>Podosporaceae</taxon>
        <taxon>Podospora</taxon>
    </lineage>
</organism>
<evidence type="ECO:0000313" key="1">
    <source>
        <dbReference type="EMBL" id="KAK3385439.1"/>
    </source>
</evidence>
<protein>
    <submittedName>
        <fullName evidence="1">Uncharacterized protein</fullName>
    </submittedName>
</protein>
<reference evidence="1" key="2">
    <citation type="submission" date="2023-06" db="EMBL/GenBank/DDBJ databases">
        <authorList>
            <consortium name="Lawrence Berkeley National Laboratory"/>
            <person name="Haridas S."/>
            <person name="Hensen N."/>
            <person name="Bonometti L."/>
            <person name="Westerberg I."/>
            <person name="Brannstrom I.O."/>
            <person name="Guillou S."/>
            <person name="Cros-Aarteil S."/>
            <person name="Calhoun S."/>
            <person name="Kuo A."/>
            <person name="Mondo S."/>
            <person name="Pangilinan J."/>
            <person name="Riley R."/>
            <person name="LaButti K."/>
            <person name="Andreopoulos B."/>
            <person name="Lipzen A."/>
            <person name="Chen C."/>
            <person name="Yanf M."/>
            <person name="Daum C."/>
            <person name="Ng V."/>
            <person name="Clum A."/>
            <person name="Steindorff A."/>
            <person name="Ohm R."/>
            <person name="Martin F."/>
            <person name="Silar P."/>
            <person name="Natvig D."/>
            <person name="Lalanne C."/>
            <person name="Gautier V."/>
            <person name="Ament-velasquez S.L."/>
            <person name="Kruys A."/>
            <person name="Hutchinson M.I."/>
            <person name="Powell A.J."/>
            <person name="Barry K."/>
            <person name="Miller A.N."/>
            <person name="Grigoriev I.V."/>
            <person name="Debuchy R."/>
            <person name="Gladieux P."/>
            <person name="Thoren M.H."/>
            <person name="Johannesson H."/>
        </authorList>
    </citation>
    <scope>NUCLEOTIDE SEQUENCE</scope>
    <source>
        <strain evidence="1">CBS 232.78</strain>
    </source>
</reference>
<reference evidence="1" key="1">
    <citation type="journal article" date="2023" name="Mol. Phylogenet. Evol.">
        <title>Genome-scale phylogeny and comparative genomics of the fungal order Sordariales.</title>
        <authorList>
            <person name="Hensen N."/>
            <person name="Bonometti L."/>
            <person name="Westerberg I."/>
            <person name="Brannstrom I.O."/>
            <person name="Guillou S."/>
            <person name="Cros-Aarteil S."/>
            <person name="Calhoun S."/>
            <person name="Haridas S."/>
            <person name="Kuo A."/>
            <person name="Mondo S."/>
            <person name="Pangilinan J."/>
            <person name="Riley R."/>
            <person name="LaButti K."/>
            <person name="Andreopoulos B."/>
            <person name="Lipzen A."/>
            <person name="Chen C."/>
            <person name="Yan M."/>
            <person name="Daum C."/>
            <person name="Ng V."/>
            <person name="Clum A."/>
            <person name="Steindorff A."/>
            <person name="Ohm R.A."/>
            <person name="Martin F."/>
            <person name="Silar P."/>
            <person name="Natvig D.O."/>
            <person name="Lalanne C."/>
            <person name="Gautier V."/>
            <person name="Ament-Velasquez S.L."/>
            <person name="Kruys A."/>
            <person name="Hutchinson M.I."/>
            <person name="Powell A.J."/>
            <person name="Barry K."/>
            <person name="Miller A.N."/>
            <person name="Grigoriev I.V."/>
            <person name="Debuchy R."/>
            <person name="Gladieux P."/>
            <person name="Hiltunen Thoren M."/>
            <person name="Johannesson H."/>
        </authorList>
    </citation>
    <scope>NUCLEOTIDE SEQUENCE</scope>
    <source>
        <strain evidence="1">CBS 232.78</strain>
    </source>
</reference>
<gene>
    <name evidence="1" type="ORF">B0H63DRAFT_510254</name>
</gene>
<comment type="caution">
    <text evidence="1">The sequence shown here is derived from an EMBL/GenBank/DDBJ whole genome shotgun (WGS) entry which is preliminary data.</text>
</comment>
<keyword evidence="2" id="KW-1185">Reference proteome</keyword>
<dbReference type="EMBL" id="JAULSW010000004">
    <property type="protein sequence ID" value="KAK3385439.1"/>
    <property type="molecule type" value="Genomic_DNA"/>
</dbReference>
<dbReference type="Proteomes" id="UP001285441">
    <property type="component" value="Unassembled WGS sequence"/>
</dbReference>